<feature type="compositionally biased region" description="Pro residues" evidence="1">
    <location>
        <begin position="30"/>
        <end position="41"/>
    </location>
</feature>
<reference evidence="3 4" key="1">
    <citation type="journal article" date="2023" name="Arcadia Sci">
        <title>De novo assembly of a long-read Amblyomma americanum tick genome.</title>
        <authorList>
            <person name="Chou S."/>
            <person name="Poskanzer K.E."/>
            <person name="Rollins M."/>
            <person name="Thuy-Boun P.S."/>
        </authorList>
    </citation>
    <scope>NUCLEOTIDE SEQUENCE [LARGE SCALE GENOMIC DNA]</scope>
    <source>
        <strain evidence="3">F_SG_1</strain>
        <tissue evidence="3">Salivary glands</tissue>
    </source>
</reference>
<dbReference type="AlphaFoldDB" id="A0AAQ4EQV3"/>
<dbReference type="EMBL" id="JARKHS020012348">
    <property type="protein sequence ID" value="KAK8776978.1"/>
    <property type="molecule type" value="Genomic_DNA"/>
</dbReference>
<keyword evidence="4" id="KW-1185">Reference proteome</keyword>
<dbReference type="Pfam" id="PF15912">
    <property type="entry name" value="VIR_N"/>
    <property type="match status" value="1"/>
</dbReference>
<feature type="non-terminal residue" evidence="3">
    <location>
        <position position="1"/>
    </location>
</feature>
<evidence type="ECO:0000313" key="3">
    <source>
        <dbReference type="EMBL" id="KAK8776978.1"/>
    </source>
</evidence>
<name>A0AAQ4EQV3_AMBAM</name>
<dbReference type="InterPro" id="IPR031801">
    <property type="entry name" value="VIR_N"/>
</dbReference>
<proteinExistence type="predicted"/>
<gene>
    <name evidence="3" type="ORF">V5799_029677</name>
</gene>
<sequence length="88" mass="9469">IPTDGLVLRGWYSAITLAVYGIINKVVREPPSPPPPPPPQASLPTKMKEGIPKSKWKLCTMVASWLDSVNNTEGEDISHCPSSNVAST</sequence>
<dbReference type="Proteomes" id="UP001321473">
    <property type="component" value="Unassembled WGS sequence"/>
</dbReference>
<feature type="region of interest" description="Disordered" evidence="1">
    <location>
        <begin position="27"/>
        <end position="47"/>
    </location>
</feature>
<evidence type="ECO:0000313" key="4">
    <source>
        <dbReference type="Proteomes" id="UP001321473"/>
    </source>
</evidence>
<comment type="caution">
    <text evidence="3">The sequence shown here is derived from an EMBL/GenBank/DDBJ whole genome shotgun (WGS) entry which is preliminary data.</text>
</comment>
<accession>A0AAQ4EQV3</accession>
<feature type="domain" description="Virilizer N-terminal" evidence="2">
    <location>
        <begin position="1"/>
        <end position="48"/>
    </location>
</feature>
<organism evidence="3 4">
    <name type="scientific">Amblyomma americanum</name>
    <name type="common">Lone star tick</name>
    <dbReference type="NCBI Taxonomy" id="6943"/>
    <lineage>
        <taxon>Eukaryota</taxon>
        <taxon>Metazoa</taxon>
        <taxon>Ecdysozoa</taxon>
        <taxon>Arthropoda</taxon>
        <taxon>Chelicerata</taxon>
        <taxon>Arachnida</taxon>
        <taxon>Acari</taxon>
        <taxon>Parasitiformes</taxon>
        <taxon>Ixodida</taxon>
        <taxon>Ixodoidea</taxon>
        <taxon>Ixodidae</taxon>
        <taxon>Amblyomminae</taxon>
        <taxon>Amblyomma</taxon>
    </lineage>
</organism>
<evidence type="ECO:0000256" key="1">
    <source>
        <dbReference type="SAM" id="MobiDB-lite"/>
    </source>
</evidence>
<evidence type="ECO:0000259" key="2">
    <source>
        <dbReference type="Pfam" id="PF15912"/>
    </source>
</evidence>
<protein>
    <recommendedName>
        <fullName evidence="2">Virilizer N-terminal domain-containing protein</fullName>
    </recommendedName>
</protein>